<accession>A0A6J5SU97</accession>
<protein>
    <submittedName>
        <fullName evidence="1">Uncharacterized protein</fullName>
    </submittedName>
</protein>
<sequence length="64" mass="6464">MRKSIFAIVAITAMLAVASCQNAATETPVTIGADSTLVDSTKCVNPDSCAAVVSTSVTDTTVSK</sequence>
<organism evidence="1">
    <name type="scientific">uncultured Caudovirales phage</name>
    <dbReference type="NCBI Taxonomy" id="2100421"/>
    <lineage>
        <taxon>Viruses</taxon>
        <taxon>Duplodnaviria</taxon>
        <taxon>Heunggongvirae</taxon>
        <taxon>Uroviricota</taxon>
        <taxon>Caudoviricetes</taxon>
        <taxon>Peduoviridae</taxon>
        <taxon>Maltschvirus</taxon>
        <taxon>Maltschvirus maltsch</taxon>
    </lineage>
</organism>
<name>A0A6J5SU97_9CAUD</name>
<evidence type="ECO:0000313" key="1">
    <source>
        <dbReference type="EMBL" id="CAB4219043.1"/>
    </source>
</evidence>
<dbReference type="EMBL" id="LR797474">
    <property type="protein sequence ID" value="CAB4219043.1"/>
    <property type="molecule type" value="Genomic_DNA"/>
</dbReference>
<dbReference type="PROSITE" id="PS51257">
    <property type="entry name" value="PROKAR_LIPOPROTEIN"/>
    <property type="match status" value="1"/>
</dbReference>
<proteinExistence type="predicted"/>
<reference evidence="1" key="1">
    <citation type="submission" date="2020-05" db="EMBL/GenBank/DDBJ databases">
        <authorList>
            <person name="Chiriac C."/>
            <person name="Salcher M."/>
            <person name="Ghai R."/>
            <person name="Kavagutti S V."/>
        </authorList>
    </citation>
    <scope>NUCLEOTIDE SEQUENCE</scope>
</reference>
<gene>
    <name evidence="1" type="ORF">UFOVP1604_126</name>
</gene>